<dbReference type="InterPro" id="IPR042211">
    <property type="entry name" value="CRISPR-assoc_Cas1_N"/>
</dbReference>
<keyword evidence="2 10" id="KW-0479">Metal-binding</keyword>
<accession>A0A3N5BAF3</accession>
<evidence type="ECO:0000256" key="1">
    <source>
        <dbReference type="ARBA" id="ARBA00022722"/>
    </source>
</evidence>
<dbReference type="AlphaFoldDB" id="A0A3N5BAF3"/>
<dbReference type="Gene3D" id="3.100.10.20">
    <property type="entry name" value="CRISPR-associated endonuclease Cas1, N-terminal domain"/>
    <property type="match status" value="1"/>
</dbReference>
<organism evidence="11 12">
    <name type="scientific">Thermodesulfitimonas autotrophica</name>
    <dbReference type="NCBI Taxonomy" id="1894989"/>
    <lineage>
        <taxon>Bacteria</taxon>
        <taxon>Bacillati</taxon>
        <taxon>Bacillota</taxon>
        <taxon>Clostridia</taxon>
        <taxon>Thermoanaerobacterales</taxon>
        <taxon>Thermoanaerobacteraceae</taxon>
        <taxon>Thermodesulfitimonas</taxon>
    </lineage>
</organism>
<evidence type="ECO:0000256" key="6">
    <source>
        <dbReference type="ARBA" id="ARBA00023118"/>
    </source>
</evidence>
<keyword evidence="6 10" id="KW-0051">Antiviral defense</keyword>
<sequence length="337" mass="37682">MLAEVFIINFGTTLGKKSERLLIKEQGKVVQEIPFRDISALTIATRGVSLSSDVIRECVEHGIQINFLTSSGKPYAKVTSPQLSGTVLTRREQILAYTDERGAALAVAFIEGKLKNQANVLKYFAKYRRAADPALYRELEAQLKRLEDIRGELGNLTGTTVDELRGTIFSIEGRAAQEYWDGVGLLLGKRVEFAGRERRGAEDPVNAALNYGYGILYSQVWGAVMLAGLEPFAGFLHTDRPGKPSLVLDLTEEFRACIVDRTIVGMLLRGGSVKMEEGRLTDETRRELAQRVLERLEAEENYDGKKHKLKTIIQRQARRVASFLRGEGRYKPFVAGW</sequence>
<keyword evidence="7 10" id="KW-0238">DNA-binding</keyword>
<dbReference type="Pfam" id="PF01867">
    <property type="entry name" value="Cas_Cas1"/>
    <property type="match status" value="1"/>
</dbReference>
<dbReference type="PANTHER" id="PTHR34353:SF2">
    <property type="entry name" value="CRISPR-ASSOCIATED ENDONUCLEASE CAS1 1"/>
    <property type="match status" value="1"/>
</dbReference>
<evidence type="ECO:0000256" key="7">
    <source>
        <dbReference type="ARBA" id="ARBA00023125"/>
    </source>
</evidence>
<comment type="function">
    <text evidence="10">CRISPR (clustered regularly interspaced short palindromic repeat), is an adaptive immune system that provides protection against mobile genetic elements (viruses, transposable elements and conjugative plasmids). CRISPR clusters contain spacers, sequences complementary to antecedent mobile elements, and target invading nucleic acids. CRISPR clusters are transcribed and processed into CRISPR RNA (crRNA). Acts as a dsDNA endonuclease. Involved in the integration of spacer DNA into the CRISPR cassette.</text>
</comment>
<evidence type="ECO:0000256" key="3">
    <source>
        <dbReference type="ARBA" id="ARBA00022759"/>
    </source>
</evidence>
<protein>
    <recommendedName>
        <fullName evidence="10">CRISPR-associated endonuclease Cas1</fullName>
        <ecNumber evidence="10">3.1.-.-</ecNumber>
    </recommendedName>
</protein>
<dbReference type="RefSeq" id="WP_245963065.1">
    <property type="nucleotide sequence ID" value="NZ_RKRE01000002.1"/>
</dbReference>
<comment type="similarity">
    <text evidence="10">Belongs to the CRISPR-associated endonuclease Cas1 family.</text>
</comment>
<dbReference type="Gene3D" id="1.20.120.920">
    <property type="entry name" value="CRISPR-associated endonuclease Cas1, C-terminal domain"/>
    <property type="match status" value="1"/>
</dbReference>
<keyword evidence="12" id="KW-1185">Reference proteome</keyword>
<evidence type="ECO:0000256" key="5">
    <source>
        <dbReference type="ARBA" id="ARBA00022842"/>
    </source>
</evidence>
<evidence type="ECO:0000256" key="10">
    <source>
        <dbReference type="HAMAP-Rule" id="MF_01470"/>
    </source>
</evidence>
<dbReference type="GO" id="GO:0051607">
    <property type="term" value="P:defense response to virus"/>
    <property type="evidence" value="ECO:0007669"/>
    <property type="project" value="UniProtKB-UniRule"/>
</dbReference>
<dbReference type="GO" id="GO:0046872">
    <property type="term" value="F:metal ion binding"/>
    <property type="evidence" value="ECO:0007669"/>
    <property type="project" value="UniProtKB-UniRule"/>
</dbReference>
<keyword evidence="3 10" id="KW-0255">Endonuclease</keyword>
<keyword evidence="5 10" id="KW-0460">Magnesium</keyword>
<evidence type="ECO:0000256" key="2">
    <source>
        <dbReference type="ARBA" id="ARBA00022723"/>
    </source>
</evidence>
<keyword evidence="8 10" id="KW-0464">Manganese</keyword>
<comment type="cofactor">
    <cofactor evidence="10">
        <name>Mg(2+)</name>
        <dbReference type="ChEBI" id="CHEBI:18420"/>
    </cofactor>
    <cofactor evidence="10">
        <name>Mn(2+)</name>
        <dbReference type="ChEBI" id="CHEBI:29035"/>
    </cofactor>
</comment>
<comment type="subunit">
    <text evidence="9 10">Homodimer, forms a heterotetramer with a Cas2 homodimer.</text>
</comment>
<dbReference type="EC" id="3.1.-.-" evidence="10"/>
<dbReference type="NCBIfam" id="TIGR00287">
    <property type="entry name" value="cas1"/>
    <property type="match status" value="1"/>
</dbReference>
<dbReference type="GO" id="GO:0043571">
    <property type="term" value="P:maintenance of CRISPR repeat elements"/>
    <property type="evidence" value="ECO:0007669"/>
    <property type="project" value="UniProtKB-UniRule"/>
</dbReference>
<dbReference type="HAMAP" id="MF_01470">
    <property type="entry name" value="Cas1"/>
    <property type="match status" value="1"/>
</dbReference>
<feature type="binding site" evidence="10">
    <location>
        <position position="237"/>
    </location>
    <ligand>
        <name>Mn(2+)</name>
        <dbReference type="ChEBI" id="CHEBI:29035"/>
    </ligand>
</feature>
<dbReference type="InterPro" id="IPR002729">
    <property type="entry name" value="CRISPR-assoc_Cas1"/>
</dbReference>
<dbReference type="EMBL" id="RKRE01000002">
    <property type="protein sequence ID" value="RPF46628.1"/>
    <property type="molecule type" value="Genomic_DNA"/>
</dbReference>
<evidence type="ECO:0000313" key="12">
    <source>
        <dbReference type="Proteomes" id="UP000282654"/>
    </source>
</evidence>
<evidence type="ECO:0000256" key="4">
    <source>
        <dbReference type="ARBA" id="ARBA00022801"/>
    </source>
</evidence>
<comment type="caution">
    <text evidence="11">The sequence shown here is derived from an EMBL/GenBank/DDBJ whole genome shotgun (WGS) entry which is preliminary data.</text>
</comment>
<feature type="binding site" evidence="10">
    <location>
        <position position="172"/>
    </location>
    <ligand>
        <name>Mn(2+)</name>
        <dbReference type="ChEBI" id="CHEBI:29035"/>
    </ligand>
</feature>
<evidence type="ECO:0000256" key="9">
    <source>
        <dbReference type="ARBA" id="ARBA00038592"/>
    </source>
</evidence>
<dbReference type="PANTHER" id="PTHR34353">
    <property type="entry name" value="CRISPR-ASSOCIATED ENDONUCLEASE CAS1 1"/>
    <property type="match status" value="1"/>
</dbReference>
<reference evidence="11 12" key="1">
    <citation type="submission" date="2018-11" db="EMBL/GenBank/DDBJ databases">
        <title>Genomic Encyclopedia of Type Strains, Phase IV (KMG-IV): sequencing the most valuable type-strain genomes for metagenomic binning, comparative biology and taxonomic classification.</title>
        <authorList>
            <person name="Goeker M."/>
        </authorList>
    </citation>
    <scope>NUCLEOTIDE SEQUENCE [LARGE SCALE GENOMIC DNA]</scope>
    <source>
        <strain evidence="11 12">DSM 102936</strain>
    </source>
</reference>
<proteinExistence type="inferred from homology"/>
<dbReference type="GO" id="GO:0003677">
    <property type="term" value="F:DNA binding"/>
    <property type="evidence" value="ECO:0007669"/>
    <property type="project" value="UniProtKB-KW"/>
</dbReference>
<keyword evidence="1 10" id="KW-0540">Nuclease</keyword>
<dbReference type="InterPro" id="IPR050646">
    <property type="entry name" value="Cas1"/>
</dbReference>
<gene>
    <name evidence="10" type="primary">cas1</name>
    <name evidence="11" type="ORF">EDD75_0878</name>
</gene>
<dbReference type="Proteomes" id="UP000282654">
    <property type="component" value="Unassembled WGS sequence"/>
</dbReference>
<dbReference type="InterPro" id="IPR042206">
    <property type="entry name" value="CRISPR-assoc_Cas1_C"/>
</dbReference>
<evidence type="ECO:0000313" key="11">
    <source>
        <dbReference type="EMBL" id="RPF46628.1"/>
    </source>
</evidence>
<name>A0A3N5BAF3_9THEO</name>
<dbReference type="GO" id="GO:0016787">
    <property type="term" value="F:hydrolase activity"/>
    <property type="evidence" value="ECO:0007669"/>
    <property type="project" value="UniProtKB-KW"/>
</dbReference>
<evidence type="ECO:0000256" key="8">
    <source>
        <dbReference type="ARBA" id="ARBA00023211"/>
    </source>
</evidence>
<feature type="binding site" evidence="10">
    <location>
        <position position="252"/>
    </location>
    <ligand>
        <name>Mn(2+)</name>
        <dbReference type="ChEBI" id="CHEBI:29035"/>
    </ligand>
</feature>
<dbReference type="CDD" id="cd09634">
    <property type="entry name" value="Cas1_I-II-III"/>
    <property type="match status" value="1"/>
</dbReference>
<dbReference type="GO" id="GO:0004519">
    <property type="term" value="F:endonuclease activity"/>
    <property type="evidence" value="ECO:0007669"/>
    <property type="project" value="UniProtKB-UniRule"/>
</dbReference>
<keyword evidence="4 10" id="KW-0378">Hydrolase</keyword>